<evidence type="ECO:0000256" key="1">
    <source>
        <dbReference type="SAM" id="MobiDB-lite"/>
    </source>
</evidence>
<evidence type="ECO:0000313" key="3">
    <source>
        <dbReference type="EMBL" id="CAK9169378.1"/>
    </source>
</evidence>
<proteinExistence type="predicted"/>
<keyword evidence="4" id="KW-1185">Reference proteome</keyword>
<accession>A0ABC8TPQ2</accession>
<feature type="domain" description="UBC core" evidence="2">
    <location>
        <begin position="1"/>
        <end position="82"/>
    </location>
</feature>
<dbReference type="EMBL" id="CAUOFW020005280">
    <property type="protein sequence ID" value="CAK9169378.1"/>
    <property type="molecule type" value="Genomic_DNA"/>
</dbReference>
<name>A0ABC8TPQ2_9AQUA</name>
<dbReference type="Proteomes" id="UP001642360">
    <property type="component" value="Unassembled WGS sequence"/>
</dbReference>
<dbReference type="SUPFAM" id="SSF54495">
    <property type="entry name" value="UBC-like"/>
    <property type="match status" value="1"/>
</dbReference>
<dbReference type="InterPro" id="IPR000608">
    <property type="entry name" value="UBC"/>
</dbReference>
<organism evidence="3 4">
    <name type="scientific">Ilex paraguariensis</name>
    <name type="common">yerba mate</name>
    <dbReference type="NCBI Taxonomy" id="185542"/>
    <lineage>
        <taxon>Eukaryota</taxon>
        <taxon>Viridiplantae</taxon>
        <taxon>Streptophyta</taxon>
        <taxon>Embryophyta</taxon>
        <taxon>Tracheophyta</taxon>
        <taxon>Spermatophyta</taxon>
        <taxon>Magnoliopsida</taxon>
        <taxon>eudicotyledons</taxon>
        <taxon>Gunneridae</taxon>
        <taxon>Pentapetalae</taxon>
        <taxon>asterids</taxon>
        <taxon>campanulids</taxon>
        <taxon>Aquifoliales</taxon>
        <taxon>Aquifoliaceae</taxon>
        <taxon>Ilex</taxon>
    </lineage>
</organism>
<feature type="region of interest" description="Disordered" evidence="1">
    <location>
        <begin position="81"/>
        <end position="112"/>
    </location>
</feature>
<reference evidence="3 4" key="1">
    <citation type="submission" date="2024-02" db="EMBL/GenBank/DDBJ databases">
        <authorList>
            <person name="Vignale AGUSTIN F."/>
            <person name="Sosa J E."/>
            <person name="Modenutti C."/>
        </authorList>
    </citation>
    <scope>NUCLEOTIDE SEQUENCE [LARGE SCALE GENOMIC DNA]</scope>
</reference>
<dbReference type="InterPro" id="IPR016135">
    <property type="entry name" value="UBQ-conjugating_enzyme/RWD"/>
</dbReference>
<sequence>MAMNDPLPLPVYCRSGSICVDVLNQKWKPTFDLLNVFEVFLPQLLREPNPADPLNVEAASLMMQDKTLYEQKVKEYSEHYAKKKEDIGEENDNVSDGRSLPSDDEIPAQANP</sequence>
<gene>
    <name evidence="3" type="ORF">ILEXP_LOCUS38820</name>
</gene>
<dbReference type="PROSITE" id="PS50127">
    <property type="entry name" value="UBC_2"/>
    <property type="match status" value="1"/>
</dbReference>
<evidence type="ECO:0000259" key="2">
    <source>
        <dbReference type="PROSITE" id="PS50127"/>
    </source>
</evidence>
<dbReference type="Gene3D" id="3.10.110.10">
    <property type="entry name" value="Ubiquitin Conjugating Enzyme"/>
    <property type="match status" value="1"/>
</dbReference>
<dbReference type="AlphaFoldDB" id="A0ABC8TPQ2"/>
<protein>
    <recommendedName>
        <fullName evidence="2">UBC core domain-containing protein</fullName>
    </recommendedName>
</protein>
<comment type="caution">
    <text evidence="3">The sequence shown here is derived from an EMBL/GenBank/DDBJ whole genome shotgun (WGS) entry which is preliminary data.</text>
</comment>
<evidence type="ECO:0000313" key="4">
    <source>
        <dbReference type="Proteomes" id="UP001642360"/>
    </source>
</evidence>
<dbReference type="Pfam" id="PF00179">
    <property type="entry name" value="UQ_con"/>
    <property type="match status" value="1"/>
</dbReference>